<gene>
    <name evidence="1" type="ORF">G5I_01889</name>
</gene>
<dbReference type="EMBL" id="GL887947">
    <property type="protein sequence ID" value="EGI69368.1"/>
    <property type="molecule type" value="Genomic_DNA"/>
</dbReference>
<protein>
    <submittedName>
        <fullName evidence="1">Uncharacterized protein</fullName>
    </submittedName>
</protein>
<accession>F4W8V4</accession>
<dbReference type="Proteomes" id="UP000007755">
    <property type="component" value="Unassembled WGS sequence"/>
</dbReference>
<evidence type="ECO:0000313" key="2">
    <source>
        <dbReference type="Proteomes" id="UP000007755"/>
    </source>
</evidence>
<keyword evidence="2" id="KW-1185">Reference proteome</keyword>
<proteinExistence type="predicted"/>
<reference evidence="1" key="1">
    <citation type="submission" date="2011-02" db="EMBL/GenBank/DDBJ databases">
        <title>The genome of the leaf-cutting ant Acromyrmex echinatior suggests key adaptations to social evolution and fungus farming.</title>
        <authorList>
            <person name="Nygaard S."/>
            <person name="Zhang G."/>
        </authorList>
    </citation>
    <scope>NUCLEOTIDE SEQUENCE</scope>
</reference>
<name>F4W8V4_ACREC</name>
<evidence type="ECO:0000313" key="1">
    <source>
        <dbReference type="EMBL" id="EGI69368.1"/>
    </source>
</evidence>
<organism evidence="2">
    <name type="scientific">Acromyrmex echinatior</name>
    <name type="common">Panamanian leafcutter ant</name>
    <name type="synonym">Acromyrmex octospinosus echinatior</name>
    <dbReference type="NCBI Taxonomy" id="103372"/>
    <lineage>
        <taxon>Eukaryota</taxon>
        <taxon>Metazoa</taxon>
        <taxon>Ecdysozoa</taxon>
        <taxon>Arthropoda</taxon>
        <taxon>Hexapoda</taxon>
        <taxon>Insecta</taxon>
        <taxon>Pterygota</taxon>
        <taxon>Neoptera</taxon>
        <taxon>Endopterygota</taxon>
        <taxon>Hymenoptera</taxon>
        <taxon>Apocrita</taxon>
        <taxon>Aculeata</taxon>
        <taxon>Formicoidea</taxon>
        <taxon>Formicidae</taxon>
        <taxon>Myrmicinae</taxon>
        <taxon>Acromyrmex</taxon>
    </lineage>
</organism>
<dbReference type="InParanoid" id="F4W8V4"/>
<dbReference type="AlphaFoldDB" id="F4W8V4"/>
<sequence length="259" mass="28913">MYFADDSRSAKGSRTLLISADRCRFHSYCLPVKIAKQDRNNTSGSNNPYSALCPSKRNVHNHRIPTKKPHGVFWQQLGGGDQELPAVCIRPSPWLWHLQHHCPRPIFAAFTAGVSEPCGLDELDLGQRWGGVRETQSSWLPPAVIPPLPSPHPHILQCFGAPAGSQLHKRLRKAVELGLDESSESMEGRNDQSASKRTMSNIGAEIKRDTLLKEQFKQRLLRDLNLSVSGLKVVLRERLRAALQKDSNDESDEDDGEAI</sequence>